<dbReference type="HAMAP" id="MF_00286">
    <property type="entry name" value="DsbB"/>
    <property type="match status" value="1"/>
</dbReference>
<evidence type="ECO:0000256" key="7">
    <source>
        <dbReference type="ARBA" id="ARBA00022982"/>
    </source>
</evidence>
<dbReference type="Gene3D" id="1.20.1550.10">
    <property type="entry name" value="DsbB-like"/>
    <property type="match status" value="1"/>
</dbReference>
<evidence type="ECO:0000256" key="2">
    <source>
        <dbReference type="ARBA" id="ARBA00008823"/>
    </source>
</evidence>
<evidence type="ECO:0000256" key="12">
    <source>
        <dbReference type="ARBA" id="ARBA00023186"/>
    </source>
</evidence>
<gene>
    <name evidence="14" type="primary">dsbB</name>
    <name evidence="16" type="ORF">CWI84_10370</name>
</gene>
<dbReference type="GO" id="GO:0009055">
    <property type="term" value="F:electron transfer activity"/>
    <property type="evidence" value="ECO:0007669"/>
    <property type="project" value="UniProtKB-UniRule"/>
</dbReference>
<dbReference type="PANTHER" id="PTHR36570">
    <property type="entry name" value="DISULFIDE BOND FORMATION PROTEIN B"/>
    <property type="match status" value="1"/>
</dbReference>
<keyword evidence="3 14" id="KW-0813">Transport</keyword>
<keyword evidence="10 14" id="KW-0472">Membrane</keyword>
<keyword evidence="4 14" id="KW-1003">Cell membrane</keyword>
<feature type="disulfide bond" description="Redox-active" evidence="14">
    <location>
        <begin position="105"/>
        <end position="131"/>
    </location>
</feature>
<keyword evidence="12 14" id="KW-0143">Chaperone</keyword>
<dbReference type="GO" id="GO:0006457">
    <property type="term" value="P:protein folding"/>
    <property type="evidence" value="ECO:0007669"/>
    <property type="project" value="InterPro"/>
</dbReference>
<dbReference type="GO" id="GO:0005886">
    <property type="term" value="C:plasma membrane"/>
    <property type="evidence" value="ECO:0007669"/>
    <property type="project" value="UniProtKB-SubCell"/>
</dbReference>
<organism evidence="16 17">
    <name type="scientific">Idiomarina tyrosinivorans</name>
    <dbReference type="NCBI Taxonomy" id="1445662"/>
    <lineage>
        <taxon>Bacteria</taxon>
        <taxon>Pseudomonadati</taxon>
        <taxon>Pseudomonadota</taxon>
        <taxon>Gammaproteobacteria</taxon>
        <taxon>Alteromonadales</taxon>
        <taxon>Idiomarinaceae</taxon>
        <taxon>Idiomarina</taxon>
    </lineage>
</organism>
<evidence type="ECO:0000256" key="8">
    <source>
        <dbReference type="ARBA" id="ARBA00022989"/>
    </source>
</evidence>
<evidence type="ECO:0000256" key="14">
    <source>
        <dbReference type="HAMAP-Rule" id="MF_00286"/>
    </source>
</evidence>
<evidence type="ECO:0000256" key="15">
    <source>
        <dbReference type="SAM" id="Phobius"/>
    </source>
</evidence>
<dbReference type="PANTHER" id="PTHR36570:SF2">
    <property type="entry name" value="DISULFIDE BOND FORMATION PROTEIN B"/>
    <property type="match status" value="1"/>
</dbReference>
<dbReference type="RefSeq" id="WP_126842521.1">
    <property type="nucleotide sequence ID" value="NZ_PIQH01000010.1"/>
</dbReference>
<accession>A0A432ZL88</accession>
<dbReference type="InterPro" id="IPR003752">
    <property type="entry name" value="DiS_bond_form_DsbB/BdbC"/>
</dbReference>
<dbReference type="GO" id="GO:0015035">
    <property type="term" value="F:protein-disulfide reductase activity"/>
    <property type="evidence" value="ECO:0007669"/>
    <property type="project" value="UniProtKB-UniRule"/>
</dbReference>
<feature type="transmembrane region" description="Helical" evidence="15">
    <location>
        <begin position="71"/>
        <end position="92"/>
    </location>
</feature>
<dbReference type="InterPro" id="IPR022920">
    <property type="entry name" value="Disulphide_bond_form_DsbB"/>
</dbReference>
<keyword evidence="11 14" id="KW-1015">Disulfide bond</keyword>
<dbReference type="AlphaFoldDB" id="A0A432ZL88"/>
<comment type="caution">
    <text evidence="16">The sequence shown here is derived from an EMBL/GenBank/DDBJ whole genome shotgun (WGS) entry which is preliminary data.</text>
</comment>
<reference evidence="16 17" key="1">
    <citation type="journal article" date="2011" name="Front. Microbiol.">
        <title>Genomic signatures of strain selection and enhancement in Bacillus atrophaeus var. globigii, a historical biowarfare simulant.</title>
        <authorList>
            <person name="Gibbons H.S."/>
            <person name="Broomall S.M."/>
            <person name="McNew L.A."/>
            <person name="Daligault H."/>
            <person name="Chapman C."/>
            <person name="Bruce D."/>
            <person name="Karavis M."/>
            <person name="Krepps M."/>
            <person name="McGregor P.A."/>
            <person name="Hong C."/>
            <person name="Park K.H."/>
            <person name="Akmal A."/>
            <person name="Feldman A."/>
            <person name="Lin J.S."/>
            <person name="Chang W.E."/>
            <person name="Higgs B.W."/>
            <person name="Demirev P."/>
            <person name="Lindquist J."/>
            <person name="Liem A."/>
            <person name="Fochler E."/>
            <person name="Read T.D."/>
            <person name="Tapia R."/>
            <person name="Johnson S."/>
            <person name="Bishop-Lilly K.A."/>
            <person name="Detter C."/>
            <person name="Han C."/>
            <person name="Sozhamannan S."/>
            <person name="Rosenzweig C.N."/>
            <person name="Skowronski E.W."/>
        </authorList>
    </citation>
    <scope>NUCLEOTIDE SEQUENCE [LARGE SCALE GENOMIC DNA]</scope>
    <source>
        <strain evidence="16 17">CC-PW-9</strain>
    </source>
</reference>
<feature type="topological domain" description="Periplasmic" evidence="14">
    <location>
        <begin position="31"/>
        <end position="48"/>
    </location>
</feature>
<dbReference type="NCBIfam" id="NF002485">
    <property type="entry name" value="PRK01749.1"/>
    <property type="match status" value="1"/>
</dbReference>
<keyword evidence="6 14" id="KW-0812">Transmembrane</keyword>
<dbReference type="SUPFAM" id="SSF158442">
    <property type="entry name" value="DsbB-like"/>
    <property type="match status" value="1"/>
</dbReference>
<evidence type="ECO:0000256" key="4">
    <source>
        <dbReference type="ARBA" id="ARBA00022475"/>
    </source>
</evidence>
<keyword evidence="17" id="KW-1185">Reference proteome</keyword>
<keyword evidence="13 14" id="KW-0676">Redox-active center</keyword>
<feature type="transmembrane region" description="Helical" evidence="15">
    <location>
        <begin position="12"/>
        <end position="33"/>
    </location>
</feature>
<dbReference type="InterPro" id="IPR050183">
    <property type="entry name" value="DsbB"/>
</dbReference>
<comment type="function">
    <text evidence="14">Required for disulfide bond formation in some periplasmic proteins. Acts by oxidizing the DsbA protein.</text>
</comment>
<comment type="subcellular location">
    <subcellularLocation>
        <location evidence="1">Cell inner membrane</location>
        <topology evidence="1">Multi-pass membrane protein</topology>
    </subcellularLocation>
    <subcellularLocation>
        <location evidence="14">Cell membrane</location>
        <topology evidence="14">Multi-pass membrane protein</topology>
    </subcellularLocation>
</comment>
<keyword evidence="8 14" id="KW-1133">Transmembrane helix</keyword>
<dbReference type="InterPro" id="IPR023380">
    <property type="entry name" value="DsbB-like_sf"/>
</dbReference>
<evidence type="ECO:0000313" key="16">
    <source>
        <dbReference type="EMBL" id="RUO78738.1"/>
    </source>
</evidence>
<feature type="topological domain" description="Cytoplasmic" evidence="14">
    <location>
        <begin position="1"/>
        <end position="13"/>
    </location>
</feature>
<evidence type="ECO:0000256" key="5">
    <source>
        <dbReference type="ARBA" id="ARBA00022519"/>
    </source>
</evidence>
<dbReference type="Pfam" id="PF02600">
    <property type="entry name" value="DsbB"/>
    <property type="match status" value="1"/>
</dbReference>
<dbReference type="Proteomes" id="UP000287996">
    <property type="component" value="Unassembled WGS sequence"/>
</dbReference>
<feature type="topological domain" description="Cytoplasmic" evidence="14">
    <location>
        <begin position="66"/>
        <end position="71"/>
    </location>
</feature>
<keyword evidence="7 14" id="KW-0249">Electron transport</keyword>
<keyword evidence="9 14" id="KW-0560">Oxidoreductase</keyword>
<feature type="disulfide bond" description="Redox-active" evidence="14">
    <location>
        <begin position="40"/>
        <end position="43"/>
    </location>
</feature>
<sequence length="172" mass="19509">MQYLANLAERASPWRLLFIISALVFASALYFQFVMDLQPCVKCVYQRVAILGVAAAGLIGSFTYQYGLGRLIAFALWLYSSYQGAVIAYQHWQLQETENPLFAVCESIPNFPDWAPLHQWLPTIFKPQGLCGDVHWSFVDMTMPQWTTVIFSLAFAVGTVLLVIRLAKKHQI</sequence>
<evidence type="ECO:0000256" key="9">
    <source>
        <dbReference type="ARBA" id="ARBA00023002"/>
    </source>
</evidence>
<protein>
    <recommendedName>
        <fullName evidence="14">Disulfide bond formation protein B</fullName>
    </recommendedName>
    <alternativeName>
        <fullName evidence="14">Disulfide oxidoreductase</fullName>
    </alternativeName>
</protein>
<evidence type="ECO:0000256" key="13">
    <source>
        <dbReference type="ARBA" id="ARBA00023284"/>
    </source>
</evidence>
<comment type="similarity">
    <text evidence="2 14">Belongs to the DsbB family.</text>
</comment>
<evidence type="ECO:0000256" key="11">
    <source>
        <dbReference type="ARBA" id="ARBA00023157"/>
    </source>
</evidence>
<proteinExistence type="inferred from homology"/>
<evidence type="ECO:0000313" key="17">
    <source>
        <dbReference type="Proteomes" id="UP000287996"/>
    </source>
</evidence>
<feature type="topological domain" description="Cytoplasmic" evidence="14">
    <location>
        <begin position="165"/>
        <end position="172"/>
    </location>
</feature>
<evidence type="ECO:0000256" key="1">
    <source>
        <dbReference type="ARBA" id="ARBA00004429"/>
    </source>
</evidence>
<name>A0A432ZL88_9GAMM</name>
<feature type="transmembrane region" description="Helical" evidence="15">
    <location>
        <begin position="45"/>
        <end position="64"/>
    </location>
</feature>
<evidence type="ECO:0000256" key="3">
    <source>
        <dbReference type="ARBA" id="ARBA00022448"/>
    </source>
</evidence>
<keyword evidence="5" id="KW-0997">Cell inner membrane</keyword>
<dbReference type="EMBL" id="PIQH01000010">
    <property type="protein sequence ID" value="RUO78738.1"/>
    <property type="molecule type" value="Genomic_DNA"/>
</dbReference>
<dbReference type="OrthoDB" id="3711263at2"/>
<evidence type="ECO:0000256" key="10">
    <source>
        <dbReference type="ARBA" id="ARBA00023136"/>
    </source>
</evidence>
<feature type="transmembrane region" description="Helical" evidence="15">
    <location>
        <begin position="146"/>
        <end position="167"/>
    </location>
</feature>
<evidence type="ECO:0000256" key="6">
    <source>
        <dbReference type="ARBA" id="ARBA00022692"/>
    </source>
</evidence>
<comment type="caution">
    <text evidence="14">Lacks conserved residue(s) required for the propagation of feature annotation.</text>
</comment>